<dbReference type="AlphaFoldDB" id="A0A4R6TZM9"/>
<dbReference type="RefSeq" id="WP_166627861.1">
    <property type="nucleotide sequence ID" value="NZ_LNJZ01000002.1"/>
</dbReference>
<reference evidence="3 4" key="1">
    <citation type="submission" date="2019-03" db="EMBL/GenBank/DDBJ databases">
        <title>Genomic Encyclopedia of Type Strains, Phase IV (KMG-IV): sequencing the most valuable type-strain genomes for metagenomic binning, comparative biology and taxonomic classification.</title>
        <authorList>
            <person name="Goeker M."/>
        </authorList>
    </citation>
    <scope>NUCLEOTIDE SEQUENCE [LARGE SCALE GENOMIC DNA]</scope>
    <source>
        <strain evidence="3 4">DSM 28679</strain>
    </source>
</reference>
<protein>
    <submittedName>
        <fullName evidence="3">Uncharacterized protein DUF4124</fullName>
    </submittedName>
</protein>
<dbReference type="InterPro" id="IPR025392">
    <property type="entry name" value="DUF4124"/>
</dbReference>
<evidence type="ECO:0000259" key="2">
    <source>
        <dbReference type="Pfam" id="PF13511"/>
    </source>
</evidence>
<feature type="chain" id="PRO_5020835615" evidence="1">
    <location>
        <begin position="19"/>
        <end position="180"/>
    </location>
</feature>
<dbReference type="Pfam" id="PF13511">
    <property type="entry name" value="DUF4124"/>
    <property type="match status" value="1"/>
</dbReference>
<accession>A0A4R6TZM9</accession>
<proteinExistence type="predicted"/>
<evidence type="ECO:0000313" key="3">
    <source>
        <dbReference type="EMBL" id="TDQ37529.1"/>
    </source>
</evidence>
<keyword evidence="4" id="KW-1185">Reference proteome</keyword>
<dbReference type="EMBL" id="SNYK01000007">
    <property type="protein sequence ID" value="TDQ37529.1"/>
    <property type="molecule type" value="Genomic_DNA"/>
</dbReference>
<feature type="domain" description="DUF4124" evidence="2">
    <location>
        <begin position="8"/>
        <end position="66"/>
    </location>
</feature>
<dbReference type="Proteomes" id="UP000294575">
    <property type="component" value="Unassembled WGS sequence"/>
</dbReference>
<gene>
    <name evidence="3" type="ORF">DFQ45_10734</name>
</gene>
<sequence>MRHPWLLLLASLACASQAAEVYQYIDEHGNRVFTDKPPLHVDAEEVHLPEVNRTQMPAPAARPAGQQEAADDAPAAPPYRQLALTGLPEDGTFRANSGDIQVQVQVQPRLMLQHRLQLLVDGQPHGQPVRSILLRASNLDRGEHSLAVQVLSGERVLQQSATYPITIQRTHVNAPARRRQ</sequence>
<organism evidence="3 4">
    <name type="scientific">Thiopseudomonas denitrificans</name>
    <dbReference type="NCBI Taxonomy" id="1501432"/>
    <lineage>
        <taxon>Bacteria</taxon>
        <taxon>Pseudomonadati</taxon>
        <taxon>Pseudomonadota</taxon>
        <taxon>Gammaproteobacteria</taxon>
        <taxon>Pseudomonadales</taxon>
        <taxon>Pseudomonadaceae</taxon>
        <taxon>Thiopseudomonas</taxon>
    </lineage>
</organism>
<keyword evidence="1" id="KW-0732">Signal</keyword>
<evidence type="ECO:0000313" key="4">
    <source>
        <dbReference type="Proteomes" id="UP000294575"/>
    </source>
</evidence>
<name>A0A4R6TZM9_9GAMM</name>
<evidence type="ECO:0000256" key="1">
    <source>
        <dbReference type="SAM" id="SignalP"/>
    </source>
</evidence>
<feature type="signal peptide" evidence="1">
    <location>
        <begin position="1"/>
        <end position="18"/>
    </location>
</feature>
<comment type="caution">
    <text evidence="3">The sequence shown here is derived from an EMBL/GenBank/DDBJ whole genome shotgun (WGS) entry which is preliminary data.</text>
</comment>